<feature type="transmembrane region" description="Helical" evidence="10">
    <location>
        <begin position="6"/>
        <end position="26"/>
    </location>
</feature>
<name>A0ABZ0HZI7_9GAMM</name>
<evidence type="ECO:0000256" key="6">
    <source>
        <dbReference type="ARBA" id="ARBA00022692"/>
    </source>
</evidence>
<comment type="subcellular location">
    <subcellularLocation>
        <location evidence="1 10">Cell inner membrane</location>
        <topology evidence="1 10">Single-pass membrane protein</topology>
        <orientation evidence="1 10">Periplasmic side</orientation>
    </subcellularLocation>
</comment>
<evidence type="ECO:0000256" key="5">
    <source>
        <dbReference type="ARBA" id="ARBA00022519"/>
    </source>
</evidence>
<reference evidence="12 13" key="1">
    <citation type="submission" date="2023-10" db="EMBL/GenBank/DDBJ databases">
        <title>Two novel species belonging to the OM43/NOR5 clade.</title>
        <authorList>
            <person name="Park M."/>
        </authorList>
    </citation>
    <scope>NUCLEOTIDE SEQUENCE [LARGE SCALE GENOMIC DNA]</scope>
    <source>
        <strain evidence="12 13">IMCC43200</strain>
    </source>
</reference>
<gene>
    <name evidence="12" type="ORF">R0135_11115</name>
</gene>
<keyword evidence="7 10" id="KW-0653">Protein transport</keyword>
<dbReference type="EMBL" id="CP136864">
    <property type="protein sequence ID" value="WOJ92336.1"/>
    <property type="molecule type" value="Genomic_DNA"/>
</dbReference>
<proteinExistence type="inferred from homology"/>
<dbReference type="PANTHER" id="PTHR33446">
    <property type="entry name" value="PROTEIN TONB-RELATED"/>
    <property type="match status" value="1"/>
</dbReference>
<dbReference type="RefSeq" id="WP_407346929.1">
    <property type="nucleotide sequence ID" value="NZ_CP136864.1"/>
</dbReference>
<evidence type="ECO:0000256" key="10">
    <source>
        <dbReference type="RuleBase" id="RU362123"/>
    </source>
</evidence>
<organism evidence="12 13">
    <name type="scientific">Congregibacter variabilis</name>
    <dbReference type="NCBI Taxonomy" id="3081200"/>
    <lineage>
        <taxon>Bacteria</taxon>
        <taxon>Pseudomonadati</taxon>
        <taxon>Pseudomonadota</taxon>
        <taxon>Gammaproteobacteria</taxon>
        <taxon>Cellvibrionales</taxon>
        <taxon>Halieaceae</taxon>
        <taxon>Congregibacter</taxon>
    </lineage>
</organism>
<evidence type="ECO:0000256" key="4">
    <source>
        <dbReference type="ARBA" id="ARBA00022475"/>
    </source>
</evidence>
<evidence type="ECO:0000256" key="9">
    <source>
        <dbReference type="ARBA" id="ARBA00023136"/>
    </source>
</evidence>
<dbReference type="PRINTS" id="PR01374">
    <property type="entry name" value="TONBPROTEIN"/>
</dbReference>
<evidence type="ECO:0000259" key="11">
    <source>
        <dbReference type="PROSITE" id="PS52015"/>
    </source>
</evidence>
<dbReference type="Proteomes" id="UP001626537">
    <property type="component" value="Chromosome"/>
</dbReference>
<keyword evidence="4 10" id="KW-1003">Cell membrane</keyword>
<evidence type="ECO:0000256" key="1">
    <source>
        <dbReference type="ARBA" id="ARBA00004383"/>
    </source>
</evidence>
<evidence type="ECO:0000256" key="3">
    <source>
        <dbReference type="ARBA" id="ARBA00022448"/>
    </source>
</evidence>
<dbReference type="InterPro" id="IPR051045">
    <property type="entry name" value="TonB-dependent_transducer"/>
</dbReference>
<keyword evidence="9 10" id="KW-0472">Membrane</keyword>
<keyword evidence="6 10" id="KW-0812">Transmembrane</keyword>
<keyword evidence="10" id="KW-0735">Signal-anchor</keyword>
<evidence type="ECO:0000256" key="7">
    <source>
        <dbReference type="ARBA" id="ARBA00022927"/>
    </source>
</evidence>
<dbReference type="InterPro" id="IPR006260">
    <property type="entry name" value="TonB/TolA_C"/>
</dbReference>
<dbReference type="PANTHER" id="PTHR33446:SF14">
    <property type="entry name" value="PROTEIN TONB"/>
    <property type="match status" value="1"/>
</dbReference>
<evidence type="ECO:0000256" key="2">
    <source>
        <dbReference type="ARBA" id="ARBA00006555"/>
    </source>
</evidence>
<evidence type="ECO:0000313" key="13">
    <source>
        <dbReference type="Proteomes" id="UP001626537"/>
    </source>
</evidence>
<dbReference type="NCBIfam" id="TIGR01352">
    <property type="entry name" value="tonB_Cterm"/>
    <property type="match status" value="1"/>
</dbReference>
<dbReference type="Pfam" id="PF03544">
    <property type="entry name" value="TonB_C"/>
    <property type="match status" value="1"/>
</dbReference>
<sequence length="201" mass="22105">MGNSFARSFIGAVVAIPVVFGLFFLMQSLIDKDYEQTDTKGRKIADIVVPEREIEVNTKEVKPEKVEDPEEPPPELQPLELDFDTDMDVANIAPNAGVQIQISSSGMSSGDGEYLPIVKVAPIYPRRAQTRGITGYCIVEYTVTKSGSIRDPLPVDCSPSGVFERASVKAAEKFKYKPRVVDGDAIEVAGVQNKFTYELEQ</sequence>
<keyword evidence="3 10" id="KW-0813">Transport</keyword>
<keyword evidence="13" id="KW-1185">Reference proteome</keyword>
<keyword evidence="5 10" id="KW-0997">Cell inner membrane</keyword>
<dbReference type="SUPFAM" id="SSF74653">
    <property type="entry name" value="TolA/TonB C-terminal domain"/>
    <property type="match status" value="1"/>
</dbReference>
<keyword evidence="8 10" id="KW-1133">Transmembrane helix</keyword>
<evidence type="ECO:0000313" key="12">
    <source>
        <dbReference type="EMBL" id="WOJ92336.1"/>
    </source>
</evidence>
<feature type="domain" description="TonB C-terminal" evidence="11">
    <location>
        <begin position="109"/>
        <end position="201"/>
    </location>
</feature>
<accession>A0ABZ0HZI7</accession>
<dbReference type="PROSITE" id="PS52015">
    <property type="entry name" value="TONB_CTD"/>
    <property type="match status" value="1"/>
</dbReference>
<protein>
    <recommendedName>
        <fullName evidence="10">Protein TonB</fullName>
    </recommendedName>
</protein>
<evidence type="ECO:0000256" key="8">
    <source>
        <dbReference type="ARBA" id="ARBA00022989"/>
    </source>
</evidence>
<dbReference type="InterPro" id="IPR037682">
    <property type="entry name" value="TonB_C"/>
</dbReference>
<comment type="similarity">
    <text evidence="2 10">Belongs to the TonB family.</text>
</comment>
<comment type="function">
    <text evidence="10">Interacts with outer membrane receptor proteins that carry out high-affinity binding and energy dependent uptake into the periplasmic space of specific substrates. It could act to transduce energy from the cytoplasmic membrane to specific energy-requiring processes in the outer membrane, resulting in the release into the periplasm of ligands bound by these outer membrane proteins.</text>
</comment>
<dbReference type="Gene3D" id="3.30.1150.10">
    <property type="match status" value="1"/>
</dbReference>
<dbReference type="InterPro" id="IPR003538">
    <property type="entry name" value="TonB"/>
</dbReference>